<dbReference type="InParanoid" id="A0A212EMM2"/>
<evidence type="ECO:0000256" key="1">
    <source>
        <dbReference type="SAM" id="MobiDB-lite"/>
    </source>
</evidence>
<feature type="region of interest" description="Disordered" evidence="1">
    <location>
        <begin position="644"/>
        <end position="663"/>
    </location>
</feature>
<feature type="region of interest" description="Disordered" evidence="1">
    <location>
        <begin position="303"/>
        <end position="350"/>
    </location>
</feature>
<feature type="region of interest" description="Disordered" evidence="1">
    <location>
        <begin position="593"/>
        <end position="617"/>
    </location>
</feature>
<feature type="region of interest" description="Disordered" evidence="1">
    <location>
        <begin position="899"/>
        <end position="1068"/>
    </location>
</feature>
<feature type="compositionally biased region" description="Polar residues" evidence="1">
    <location>
        <begin position="326"/>
        <end position="341"/>
    </location>
</feature>
<sequence>MLLRLENVNLNLPDKPFVTRLIEHIEIEKKVEQKLKDMDSDRGLEFCIMRCHHRFKKQDKDHPYFKLRQDLYNEIKYPNIPPKPVPLPPPPKPKPVVRGPWISDSFTEGYYRSGGTQATTDKNGEFIIGKFSHILFGRYSPYVQDIEGAGLCLNSYQEIKQKQKVIKQIENLLSLTSATQDPPLGYCYKSIIIPSKTGFVREVGFGGCLPCKDVKKTQKHERRVSDRDVITKDEINKPISDENNKHINENEIKQNPDPVAKEMKNDPKLKDADLVLQKPLISEVKHVRDELLGSVDENTEIKEGIPVASTAGESKLGGDKNEDIKYNNSDDNNIQTVNPKSPTRDDKHVNKNTPIAQNVTKDTKIVSGGKSVLTDAGNDGVKEVKIAFMDINNQRQSCPVFRESVKSKDNLHNYLEPNVSLTEYIENLLEDMLTRGINQCAIKKERQFYQQKHQTRSDEESYTKLREDLLKAIENIVLNAKPNASEKVETTETKLNIYESIQSKFILNMFLDCVRKNTRSLKQKLKRNDEESLKSQITRLLKTEDAKLKINNLFEKIKRTLISFLKSRQEKIIIITKNFLKLKQSNIDINRSSDVKRERNPEVDAARELSESTDKSKMDGCKGECTGIIKVPFECKSDDISVNEPAVSDEESERRSVSSLKTSEDKEVPVREGLLKRIRKRLLEFRRRIKEKKIGKKKKPKPVKAIKKEKIKKQKETVKTINPEEFTGDRKWLWEEFQVDIGVPRRSDTKPSATLCDVRYKRFIRFVPESYFYNEPKKADAVFLSSKTPIKKCLCPIRECFCIDNFMQKKKRVPGCCRINLYGYIDIPRLHLFDLCSKRPKIKPYIEKLEATVDSLRPPMGLRSMGKVNKEFCITKCRKCLAKSGFQHFQYVPTFPKTHKTIDDEKSSQHQKDVVDDKKTNGEKKNRRKVSQLKQFKEPTKLEPKEKQKEDQIENQKEVSNKEQKEEPKIRRAENQTGDQKKKTNKQIQEEQKEGQQKEQKEDLTENQQEEANQTLKEQKKKEVDEEKTDEREELEKEGDKEENIEQKEESEIKNGEERKEDKIKEKSEGRKKLNCNSYSCTVSTQTEFGPNGELDVIKFSHLLFASVEKIILPDITGKKLFLSQCKYVPDCSAVDSDVTLINMDKLLDINDFGSFMGCDNETCPKTQHSDKSTVKNNHINYDRNISQIIRGKGIVYENKMNECENPNCNELQPNDACENKACVVEVNKVSDANVNTLPGSDVIPCSDISDGKCKNKIIKASERNENSSQEIRGNMENSDDNKHEKISSLDMLNEAKENNPQEGFTKTKVIIVKLPPEDKVSVQKITNTGDLKLNICPNEDAKSQIRFIKEMTANNDDDTLNDNTKTSDDKQQAAIRRRSAAIRNDNETGSLKEPDRDQGFESRKDSKTSKDKNDSMEKVLPKKGTYTFSSTYRWLMDKIFPSDQMEKKLSSKCSANDSKLKLRKSGTSEREVFSMRYTSTASIQKSSSAGNN</sequence>
<gene>
    <name evidence="2" type="ORF">KGM_210931</name>
</gene>
<feature type="region of interest" description="Disordered" evidence="1">
    <location>
        <begin position="1356"/>
        <end position="1375"/>
    </location>
</feature>
<evidence type="ECO:0000313" key="2">
    <source>
        <dbReference type="EMBL" id="OWR42719.1"/>
    </source>
</evidence>
<comment type="caution">
    <text evidence="2">The sequence shown here is derived from an EMBL/GenBank/DDBJ whole genome shotgun (WGS) entry which is preliminary data.</text>
</comment>
<name>A0A212EMM2_DANPL</name>
<feature type="region of interest" description="Disordered" evidence="1">
    <location>
        <begin position="239"/>
        <end position="264"/>
    </location>
</feature>
<dbReference type="KEGG" id="dpl:KGM_210931"/>
<dbReference type="STRING" id="278856.A0A212EMM2"/>
<reference evidence="2 3" key="1">
    <citation type="journal article" date="2011" name="Cell">
        <title>The monarch butterfly genome yields insights into long-distance migration.</title>
        <authorList>
            <person name="Zhan S."/>
            <person name="Merlin C."/>
            <person name="Boore J.L."/>
            <person name="Reppert S.M."/>
        </authorList>
    </citation>
    <scope>NUCLEOTIDE SEQUENCE [LARGE SCALE GENOMIC DNA]</scope>
    <source>
        <strain evidence="2">F-2</strain>
    </source>
</reference>
<organism evidence="2 3">
    <name type="scientific">Danaus plexippus plexippus</name>
    <dbReference type="NCBI Taxonomy" id="278856"/>
    <lineage>
        <taxon>Eukaryota</taxon>
        <taxon>Metazoa</taxon>
        <taxon>Ecdysozoa</taxon>
        <taxon>Arthropoda</taxon>
        <taxon>Hexapoda</taxon>
        <taxon>Insecta</taxon>
        <taxon>Pterygota</taxon>
        <taxon>Neoptera</taxon>
        <taxon>Endopterygota</taxon>
        <taxon>Lepidoptera</taxon>
        <taxon>Glossata</taxon>
        <taxon>Ditrysia</taxon>
        <taxon>Papilionoidea</taxon>
        <taxon>Nymphalidae</taxon>
        <taxon>Danainae</taxon>
        <taxon>Danaini</taxon>
        <taxon>Danaina</taxon>
        <taxon>Danaus</taxon>
        <taxon>Danaus</taxon>
    </lineage>
</organism>
<accession>A0A212EMM2</accession>
<feature type="region of interest" description="Disordered" evidence="1">
    <location>
        <begin position="1450"/>
        <end position="1470"/>
    </location>
</feature>
<dbReference type="Proteomes" id="UP000007151">
    <property type="component" value="Unassembled WGS sequence"/>
</dbReference>
<dbReference type="EMBL" id="AGBW02013812">
    <property type="protein sequence ID" value="OWR42719.1"/>
    <property type="molecule type" value="Genomic_DNA"/>
</dbReference>
<feature type="region of interest" description="Disordered" evidence="1">
    <location>
        <begin position="1264"/>
        <end position="1283"/>
    </location>
</feature>
<feature type="compositionally biased region" description="Basic and acidic residues" evidence="1">
    <location>
        <begin position="1385"/>
        <end position="1419"/>
    </location>
</feature>
<feature type="compositionally biased region" description="Polar residues" evidence="1">
    <location>
        <begin position="1006"/>
        <end position="1016"/>
    </location>
</feature>
<feature type="compositionally biased region" description="Basic and acidic residues" evidence="1">
    <location>
        <begin position="935"/>
        <end position="1004"/>
    </location>
</feature>
<keyword evidence="3" id="KW-1185">Reference proteome</keyword>
<feature type="compositionally biased region" description="Basic and acidic residues" evidence="1">
    <location>
        <begin position="316"/>
        <end position="325"/>
    </location>
</feature>
<feature type="compositionally biased region" description="Basic and acidic residues" evidence="1">
    <location>
        <begin position="1017"/>
        <end position="1068"/>
    </location>
</feature>
<feature type="compositionally biased region" description="Basic and acidic residues" evidence="1">
    <location>
        <begin position="652"/>
        <end position="663"/>
    </location>
</feature>
<feature type="compositionally biased region" description="Basic and acidic residues" evidence="1">
    <location>
        <begin position="900"/>
        <end position="924"/>
    </location>
</feature>
<protein>
    <submittedName>
        <fullName evidence="2">Uncharacterized protein</fullName>
    </submittedName>
</protein>
<evidence type="ECO:0000313" key="3">
    <source>
        <dbReference type="Proteomes" id="UP000007151"/>
    </source>
</evidence>
<feature type="region of interest" description="Disordered" evidence="1">
    <location>
        <begin position="1380"/>
        <end position="1419"/>
    </location>
</feature>
<proteinExistence type="predicted"/>